<keyword evidence="3" id="KW-1185">Reference proteome</keyword>
<feature type="compositionally biased region" description="Basic and acidic residues" evidence="1">
    <location>
        <begin position="1"/>
        <end position="16"/>
    </location>
</feature>
<dbReference type="OrthoDB" id="4022920at2759"/>
<evidence type="ECO:0000313" key="3">
    <source>
        <dbReference type="Proteomes" id="UP000002037"/>
    </source>
</evidence>
<feature type="region of interest" description="Disordered" evidence="1">
    <location>
        <begin position="1"/>
        <end position="67"/>
    </location>
</feature>
<dbReference type="Proteomes" id="UP000002037">
    <property type="component" value="Unassembled WGS sequence"/>
</dbReference>
<feature type="compositionally biased region" description="Polar residues" evidence="1">
    <location>
        <begin position="332"/>
        <end position="346"/>
    </location>
</feature>
<name>C5M3D1_CANTT</name>
<organism evidence="2 3">
    <name type="scientific">Candida tropicalis (strain ATCC MYA-3404 / T1)</name>
    <name type="common">Yeast</name>
    <dbReference type="NCBI Taxonomy" id="294747"/>
    <lineage>
        <taxon>Eukaryota</taxon>
        <taxon>Fungi</taxon>
        <taxon>Dikarya</taxon>
        <taxon>Ascomycota</taxon>
        <taxon>Saccharomycotina</taxon>
        <taxon>Pichiomycetes</taxon>
        <taxon>Debaryomycetaceae</taxon>
        <taxon>Candida/Lodderomyces clade</taxon>
        <taxon>Candida</taxon>
    </lineage>
</organism>
<dbReference type="GeneID" id="8296835"/>
<sequence>MSSQRPKLEARKHSSQHESISSSRSNYIPPPPRLRSYTDPTLQSLYNDDTGSTRLIHTAPESTNENDDQISFIEDSEDEMAVLLSSASTSLPKLSSMMFNNNFETSMDTSEMNLNLYHCNESSQLNNDNFNEQDFAMPADLVDIHDFYHSQNMIAEDTDVILVTSQKEAVKERGEIAQDQEPSVSKVSVEQEDYDDEFESNISVDNEKSESMDKSNMLLTVGNIFRLDQVMGTPKEEEILECSTQCDEDEFKEVKQSKKDATVETESVLTLSKTDSSERKIESFPGEVQIIKVPSPEVKDVDDVAEVNIVEEKLVELADEKLIEKSEENDDSPVTCTENPDTQESKANPKLQHKEATQPELENDEKVVLKESKYFNAAEEEKPTLTTKDVLPTTKSPKKSKSIASPSMGPSSSSIELKNSRVIARPESKVVNGNKENHHATISATKSTKLIRKRIGSKPLSEICNQQPRSRVGLSKRVRIDSLHNNMKKRKTT</sequence>
<gene>
    <name evidence="2" type="ORF">CTRG_00570</name>
</gene>
<feature type="region of interest" description="Disordered" evidence="1">
    <location>
        <begin position="319"/>
        <end position="450"/>
    </location>
</feature>
<accession>C5M3D1</accession>
<proteinExistence type="predicted"/>
<feature type="compositionally biased region" description="Polar residues" evidence="1">
    <location>
        <begin position="38"/>
        <end position="63"/>
    </location>
</feature>
<dbReference type="KEGG" id="ctp:CTRG_00570"/>
<evidence type="ECO:0000256" key="1">
    <source>
        <dbReference type="SAM" id="MobiDB-lite"/>
    </source>
</evidence>
<feature type="region of interest" description="Disordered" evidence="1">
    <location>
        <begin position="174"/>
        <end position="196"/>
    </location>
</feature>
<dbReference type="AlphaFoldDB" id="C5M3D1"/>
<dbReference type="eggNOG" id="ENOG502RQJX">
    <property type="taxonomic scope" value="Eukaryota"/>
</dbReference>
<dbReference type="EMBL" id="GG692395">
    <property type="protein sequence ID" value="EER35831.1"/>
    <property type="molecule type" value="Genomic_DNA"/>
</dbReference>
<feature type="compositionally biased region" description="Basic and acidic residues" evidence="1">
    <location>
        <begin position="364"/>
        <end position="383"/>
    </location>
</feature>
<evidence type="ECO:0000313" key="2">
    <source>
        <dbReference type="EMBL" id="EER35831.1"/>
    </source>
</evidence>
<dbReference type="VEuPathDB" id="FungiDB:CTRG_00570"/>
<dbReference type="HOGENOM" id="CLU_524766_0_0_1"/>
<feature type="compositionally biased region" description="Low complexity" evidence="1">
    <location>
        <begin position="402"/>
        <end position="414"/>
    </location>
</feature>
<protein>
    <submittedName>
        <fullName evidence="2">Uncharacterized protein</fullName>
    </submittedName>
</protein>
<dbReference type="RefSeq" id="XP_002545789.1">
    <property type="nucleotide sequence ID" value="XM_002545743.1"/>
</dbReference>
<reference evidence="2 3" key="1">
    <citation type="journal article" date="2009" name="Nature">
        <title>Evolution of pathogenicity and sexual reproduction in eight Candida genomes.</title>
        <authorList>
            <person name="Butler G."/>
            <person name="Rasmussen M.D."/>
            <person name="Lin M.F."/>
            <person name="Santos M.A."/>
            <person name="Sakthikumar S."/>
            <person name="Munro C.A."/>
            <person name="Rheinbay E."/>
            <person name="Grabherr M."/>
            <person name="Forche A."/>
            <person name="Reedy J.L."/>
            <person name="Agrafioti I."/>
            <person name="Arnaud M.B."/>
            <person name="Bates S."/>
            <person name="Brown A.J."/>
            <person name="Brunke S."/>
            <person name="Costanzo M.C."/>
            <person name="Fitzpatrick D.A."/>
            <person name="de Groot P.W."/>
            <person name="Harris D."/>
            <person name="Hoyer L.L."/>
            <person name="Hube B."/>
            <person name="Klis F.M."/>
            <person name="Kodira C."/>
            <person name="Lennard N."/>
            <person name="Logue M.E."/>
            <person name="Martin R."/>
            <person name="Neiman A.M."/>
            <person name="Nikolaou E."/>
            <person name="Quail M.A."/>
            <person name="Quinn J."/>
            <person name="Santos M.C."/>
            <person name="Schmitzberger F.F."/>
            <person name="Sherlock G."/>
            <person name="Shah P."/>
            <person name="Silverstein K.A."/>
            <person name="Skrzypek M.S."/>
            <person name="Soll D."/>
            <person name="Staggs R."/>
            <person name="Stansfield I."/>
            <person name="Stumpf M.P."/>
            <person name="Sudbery P.E."/>
            <person name="Srikantha T."/>
            <person name="Zeng Q."/>
            <person name="Berman J."/>
            <person name="Berriman M."/>
            <person name="Heitman J."/>
            <person name="Gow N.A."/>
            <person name="Lorenz M.C."/>
            <person name="Birren B.W."/>
            <person name="Kellis M."/>
            <person name="Cuomo C.A."/>
        </authorList>
    </citation>
    <scope>NUCLEOTIDE SEQUENCE [LARGE SCALE GENOMIC DNA]</scope>
    <source>
        <strain evidence="3">ATCC MYA-3404 / T1</strain>
    </source>
</reference>
<dbReference type="STRING" id="294747.C5M3D1"/>